<proteinExistence type="inferred from homology"/>
<dbReference type="SUPFAM" id="SSF51735">
    <property type="entry name" value="NAD(P)-binding Rossmann-fold domains"/>
    <property type="match status" value="1"/>
</dbReference>
<sequence>MNRHAFITGGASGLGLGCATAFRRLGYALTLADIDGEAAQRAADRLRRQLPGPAPVRVEVVDLSDPASIAALGQRWHAEGTPIDVLVNNAGIYPPSQRRLTAEGHELSFAIAHLGHFRLSQALWPSLQAAPAARVVSISSMVQRQARLNLDDLSHAQRYEPIRAYQASKLACLLFAQELQRRLFAERSPIRSYAAHPGVCRTQIGAHRPRAADDRLWQRLSSAALQWGLRYVGQSPEAGAASVIAVATTERFAPGSLVGPRWLGESVGAPALSTLGPAARDADLALRLWARTEQITGSIWNPR</sequence>
<dbReference type="PANTHER" id="PTHR43157:SF31">
    <property type="entry name" value="PHOSPHATIDYLINOSITOL-GLYCAN BIOSYNTHESIS CLASS F PROTEIN"/>
    <property type="match status" value="1"/>
</dbReference>
<gene>
    <name evidence="3" type="ORF">SAMN04488068_1148</name>
</gene>
<accession>A0A1M5LXB7</accession>
<dbReference type="PANTHER" id="PTHR43157">
    <property type="entry name" value="PHOSPHATIDYLINOSITOL-GLYCAN BIOSYNTHESIS CLASS F PROTEIN-RELATED"/>
    <property type="match status" value="1"/>
</dbReference>
<evidence type="ECO:0000313" key="4">
    <source>
        <dbReference type="Proteomes" id="UP000199758"/>
    </source>
</evidence>
<evidence type="ECO:0000256" key="1">
    <source>
        <dbReference type="ARBA" id="ARBA00023002"/>
    </source>
</evidence>
<dbReference type="InterPro" id="IPR036291">
    <property type="entry name" value="NAD(P)-bd_dom_sf"/>
</dbReference>
<dbReference type="STRING" id="490188.SAMN04488068_1148"/>
<name>A0A1M5LXB7_9GAMM</name>
<dbReference type="Pfam" id="PF00106">
    <property type="entry name" value="adh_short"/>
    <property type="match status" value="1"/>
</dbReference>
<reference evidence="3 4" key="1">
    <citation type="submission" date="2016-11" db="EMBL/GenBank/DDBJ databases">
        <authorList>
            <person name="Jaros S."/>
            <person name="Januszkiewicz K."/>
            <person name="Wedrychowicz H."/>
        </authorList>
    </citation>
    <scope>NUCLEOTIDE SEQUENCE [LARGE SCALE GENOMIC DNA]</scope>
    <source>
        <strain evidence="3 4">CGMCC 1.7049</strain>
    </source>
</reference>
<dbReference type="RefSeq" id="WP_072895134.1">
    <property type="nucleotide sequence ID" value="NZ_FQWZ01000002.1"/>
</dbReference>
<dbReference type="OrthoDB" id="109589at2"/>
<dbReference type="GO" id="GO:0016491">
    <property type="term" value="F:oxidoreductase activity"/>
    <property type="evidence" value="ECO:0007669"/>
    <property type="project" value="UniProtKB-KW"/>
</dbReference>
<evidence type="ECO:0000256" key="2">
    <source>
        <dbReference type="RuleBase" id="RU000363"/>
    </source>
</evidence>
<keyword evidence="4" id="KW-1185">Reference proteome</keyword>
<dbReference type="PRINTS" id="PR00080">
    <property type="entry name" value="SDRFAMILY"/>
</dbReference>
<dbReference type="Gene3D" id="3.40.50.720">
    <property type="entry name" value="NAD(P)-binding Rossmann-like Domain"/>
    <property type="match status" value="1"/>
</dbReference>
<protein>
    <submittedName>
        <fullName evidence="3">NAD(P)-dependent dehydrogenase, short-chain alcohol dehydrogenase family</fullName>
    </submittedName>
</protein>
<organism evidence="3 4">
    <name type="scientific">Hydrocarboniphaga daqingensis</name>
    <dbReference type="NCBI Taxonomy" id="490188"/>
    <lineage>
        <taxon>Bacteria</taxon>
        <taxon>Pseudomonadati</taxon>
        <taxon>Pseudomonadota</taxon>
        <taxon>Gammaproteobacteria</taxon>
        <taxon>Nevskiales</taxon>
        <taxon>Nevskiaceae</taxon>
        <taxon>Hydrocarboniphaga</taxon>
    </lineage>
</organism>
<dbReference type="EMBL" id="FQWZ01000002">
    <property type="protein sequence ID" value="SHG69697.1"/>
    <property type="molecule type" value="Genomic_DNA"/>
</dbReference>
<dbReference type="InterPro" id="IPR002347">
    <property type="entry name" value="SDR_fam"/>
</dbReference>
<comment type="similarity">
    <text evidence="2">Belongs to the short-chain dehydrogenases/reductases (SDR) family.</text>
</comment>
<dbReference type="PROSITE" id="PS51257">
    <property type="entry name" value="PROKAR_LIPOPROTEIN"/>
    <property type="match status" value="1"/>
</dbReference>
<dbReference type="Proteomes" id="UP000199758">
    <property type="component" value="Unassembled WGS sequence"/>
</dbReference>
<dbReference type="AlphaFoldDB" id="A0A1M5LXB7"/>
<keyword evidence="1" id="KW-0560">Oxidoreductase</keyword>
<dbReference type="PRINTS" id="PR00081">
    <property type="entry name" value="GDHRDH"/>
</dbReference>
<evidence type="ECO:0000313" key="3">
    <source>
        <dbReference type="EMBL" id="SHG69697.1"/>
    </source>
</evidence>